<evidence type="ECO:0000313" key="2">
    <source>
        <dbReference type="Proteomes" id="UP000285060"/>
    </source>
</evidence>
<dbReference type="VEuPathDB" id="FungiDB:H310_07338"/>
<name>A0A418AVZ6_9STRA</name>
<dbReference type="EMBL" id="QUSY01000408">
    <property type="protein sequence ID" value="RHY29669.1"/>
    <property type="molecule type" value="Genomic_DNA"/>
</dbReference>
<reference evidence="1 2" key="1">
    <citation type="submission" date="2018-08" db="EMBL/GenBank/DDBJ databases">
        <title>Aphanomyces genome sequencing and annotation.</title>
        <authorList>
            <person name="Minardi D."/>
            <person name="Oidtmann B."/>
            <person name="Van Der Giezen M."/>
            <person name="Studholme D.J."/>
        </authorList>
    </citation>
    <scope>NUCLEOTIDE SEQUENCE [LARGE SCALE GENOMIC DNA]</scope>
    <source>
        <strain evidence="1 2">NJM0002</strain>
    </source>
</reference>
<sequence length="125" mass="13797">MRYVKCDSTKYATPTHHRNFRIMSSVQAVDAKVTVGDPMRNDLNSLGGAVASGSNDDLIAFQKQLLVSLRGVRLALKEEEAARAATQSTAVSNEALVEENTALKKQIAKLNYRIEHLLRHIPPPQ</sequence>
<protein>
    <submittedName>
        <fullName evidence="1">Uncharacterized protein</fullName>
    </submittedName>
</protein>
<organism evidence="1 2">
    <name type="scientific">Aphanomyces invadans</name>
    <dbReference type="NCBI Taxonomy" id="157072"/>
    <lineage>
        <taxon>Eukaryota</taxon>
        <taxon>Sar</taxon>
        <taxon>Stramenopiles</taxon>
        <taxon>Oomycota</taxon>
        <taxon>Saprolegniomycetes</taxon>
        <taxon>Saprolegniales</taxon>
        <taxon>Verrucalvaceae</taxon>
        <taxon>Aphanomyces</taxon>
    </lineage>
</organism>
<dbReference type="AlphaFoldDB" id="A0A418AVZ6"/>
<evidence type="ECO:0000313" key="1">
    <source>
        <dbReference type="EMBL" id="RHY29669.1"/>
    </source>
</evidence>
<keyword evidence="2" id="KW-1185">Reference proteome</keyword>
<gene>
    <name evidence="1" type="ORF">DYB32_004966</name>
</gene>
<dbReference type="Proteomes" id="UP000285060">
    <property type="component" value="Unassembled WGS sequence"/>
</dbReference>
<accession>A0A418AVZ6</accession>
<proteinExistence type="predicted"/>
<comment type="caution">
    <text evidence="1">The sequence shown here is derived from an EMBL/GenBank/DDBJ whole genome shotgun (WGS) entry which is preliminary data.</text>
</comment>